<evidence type="ECO:0000313" key="3">
    <source>
        <dbReference type="Proteomes" id="UP001552594"/>
    </source>
</evidence>
<accession>A0ABV3K619</accession>
<evidence type="ECO:0000313" key="2">
    <source>
        <dbReference type="EMBL" id="MEV5510591.1"/>
    </source>
</evidence>
<feature type="region of interest" description="Disordered" evidence="1">
    <location>
        <begin position="18"/>
        <end position="66"/>
    </location>
</feature>
<dbReference type="Proteomes" id="UP001552594">
    <property type="component" value="Unassembled WGS sequence"/>
</dbReference>
<name>A0ABV3K619_STRON</name>
<protein>
    <submittedName>
        <fullName evidence="2">Uncharacterized protein</fullName>
    </submittedName>
</protein>
<reference evidence="2 3" key="1">
    <citation type="submission" date="2024-06" db="EMBL/GenBank/DDBJ databases">
        <title>The Natural Products Discovery Center: Release of the First 8490 Sequenced Strains for Exploring Actinobacteria Biosynthetic Diversity.</title>
        <authorList>
            <person name="Kalkreuter E."/>
            <person name="Kautsar S.A."/>
            <person name="Yang D."/>
            <person name="Bader C.D."/>
            <person name="Teijaro C.N."/>
            <person name="Fluegel L."/>
            <person name="Davis C.M."/>
            <person name="Simpson J.R."/>
            <person name="Lauterbach L."/>
            <person name="Steele A.D."/>
            <person name="Gui C."/>
            <person name="Meng S."/>
            <person name="Li G."/>
            <person name="Viehrig K."/>
            <person name="Ye F."/>
            <person name="Su P."/>
            <person name="Kiefer A.F."/>
            <person name="Nichols A."/>
            <person name="Cepeda A.J."/>
            <person name="Yan W."/>
            <person name="Fan B."/>
            <person name="Jiang Y."/>
            <person name="Adhikari A."/>
            <person name="Zheng C.-J."/>
            <person name="Schuster L."/>
            <person name="Cowan T.M."/>
            <person name="Smanski M.J."/>
            <person name="Chevrette M.G."/>
            <person name="De Carvalho L.P.S."/>
            <person name="Shen B."/>
        </authorList>
    </citation>
    <scope>NUCLEOTIDE SEQUENCE [LARGE SCALE GENOMIC DNA]</scope>
    <source>
        <strain evidence="2 3">NPDC052347</strain>
    </source>
</reference>
<evidence type="ECO:0000256" key="1">
    <source>
        <dbReference type="SAM" id="MobiDB-lite"/>
    </source>
</evidence>
<feature type="compositionally biased region" description="Basic and acidic residues" evidence="1">
    <location>
        <begin position="26"/>
        <end position="38"/>
    </location>
</feature>
<dbReference type="RefSeq" id="WP_153068572.1">
    <property type="nucleotide sequence ID" value="NZ_JBFAUK010000036.1"/>
</dbReference>
<gene>
    <name evidence="2" type="ORF">AB0L16_29905</name>
</gene>
<keyword evidence="3" id="KW-1185">Reference proteome</keyword>
<organism evidence="2 3">
    <name type="scientific">Streptomyces orinoci</name>
    <name type="common">Streptoverticillium orinoci</name>
    <dbReference type="NCBI Taxonomy" id="67339"/>
    <lineage>
        <taxon>Bacteria</taxon>
        <taxon>Bacillati</taxon>
        <taxon>Actinomycetota</taxon>
        <taxon>Actinomycetes</taxon>
        <taxon>Kitasatosporales</taxon>
        <taxon>Streptomycetaceae</taxon>
        <taxon>Streptomyces</taxon>
    </lineage>
</organism>
<proteinExistence type="predicted"/>
<dbReference type="EMBL" id="JBFAUK010000036">
    <property type="protein sequence ID" value="MEV5510591.1"/>
    <property type="molecule type" value="Genomic_DNA"/>
</dbReference>
<comment type="caution">
    <text evidence="2">The sequence shown here is derived from an EMBL/GenBank/DDBJ whole genome shotgun (WGS) entry which is preliminary data.</text>
</comment>
<sequence>MSDMDEIIGRIRRDMNSQLRKRARRAFGDEGEQGHQREGWAATAGAGPGAAGPLDSGEEAQGALPR</sequence>